<dbReference type="GeneID" id="22521014"/>
<keyword evidence="13" id="KW-1015">Disulfide bond</keyword>
<keyword evidence="17" id="KW-1185">Reference proteome</keyword>
<sequence length="358" mass="39067">MSARKGRGAVRPPSQVPKLIVKGGVEVLGVKTGPDSILYVECYLQPRMGDPATNGASSGQLTRNSTNETDNETQQGTRLARYSCGSIQLPLLNDDMTQGTILMWEAFEVKTELVGINVLTNFHSAEDLAWPDGPGLPIQGLNFHMFAVGGQPLELQGILMNHLTTYPDDVVVPNRTNKTPSLKVLDPTAKSQLTEDGKFPIECWAPDPSKNENTRYFCSLTGGTQTPPVLQQTNTVTTVLLDANGVGPLCKGDRLFVTSADIIGIHKDASHHAFLRGLPRFFRVGLRKRTVKNPYPVYSMLNSLFTNLNPSITGQSMQGANSQVEEVSVYQGTEPLPADPDMTRFINEFGQETTSLPH</sequence>
<keyword evidence="10" id="KW-0946">Virion</keyword>
<keyword evidence="5" id="KW-1048">Host nucleus</keyword>
<dbReference type="GO" id="GO:0019062">
    <property type="term" value="P:virion attachment to host cell"/>
    <property type="evidence" value="ECO:0007669"/>
    <property type="project" value="UniProtKB-KW"/>
</dbReference>
<keyword evidence="12" id="KW-0426">Late protein</keyword>
<dbReference type="Gene3D" id="2.60.175.10">
    <property type="entry name" value="Capsid protein VP1,Polyomavirus"/>
    <property type="match status" value="1"/>
</dbReference>
<evidence type="ECO:0000256" key="2">
    <source>
        <dbReference type="ARBA" id="ARBA00004328"/>
    </source>
</evidence>
<dbReference type="Pfam" id="PF00718">
    <property type="entry name" value="Polyoma_coat"/>
    <property type="match status" value="1"/>
</dbReference>
<dbReference type="InterPro" id="IPR000662">
    <property type="entry name" value="Capsid_VP1_Polyomavir"/>
</dbReference>
<protein>
    <submittedName>
        <fullName evidence="16">VP1</fullName>
    </submittedName>
</protein>
<dbReference type="Proteomes" id="UP000203199">
    <property type="component" value="Segment"/>
</dbReference>
<evidence type="ECO:0000256" key="1">
    <source>
        <dbReference type="ARBA" id="ARBA00004147"/>
    </source>
</evidence>
<name>S5M435_9POLY</name>
<evidence type="ECO:0000256" key="3">
    <source>
        <dbReference type="ARBA" id="ARBA00006893"/>
    </source>
</evidence>
<feature type="compositionally biased region" description="Polar residues" evidence="15">
    <location>
        <begin position="54"/>
        <end position="77"/>
    </location>
</feature>
<dbReference type="InterPro" id="IPR036931">
    <property type="entry name" value="Polyomavir_VP1_sf"/>
</dbReference>
<evidence type="ECO:0000256" key="10">
    <source>
        <dbReference type="ARBA" id="ARBA00022844"/>
    </source>
</evidence>
<reference evidence="16 17" key="1">
    <citation type="journal article" date="2013" name="PLoS ONE">
        <title>Identification of a Novel Cetacean Polyomavirus from a Common Dolphin (Delphinus delphis) with Tracheobronchitis.</title>
        <authorList>
            <person name="Anthony S.J."/>
            <person name="St Leger J.A."/>
            <person name="Navarrete-Macias I."/>
            <person name="Nilson E."/>
            <person name="Sanchez-Leon M."/>
            <person name="Liang E."/>
            <person name="Seimon T."/>
            <person name="Jain K."/>
            <person name="Karesh W."/>
            <person name="Daszak P."/>
            <person name="Briese T."/>
            <person name="Lipkin W.I."/>
        </authorList>
    </citation>
    <scope>NUCLEOTIDE SEQUENCE [LARGE SCALE GENOMIC DNA]</scope>
    <source>
        <strain evidence="16">DPyV-1/Trachea/2010</strain>
    </source>
</reference>
<keyword evidence="6" id="KW-0945">Host-virus interaction</keyword>
<evidence type="ECO:0000256" key="5">
    <source>
        <dbReference type="ARBA" id="ARBA00022562"/>
    </source>
</evidence>
<feature type="region of interest" description="Disordered" evidence="15">
    <location>
        <begin position="51"/>
        <end position="78"/>
    </location>
</feature>
<dbReference type="GO" id="GO:0039620">
    <property type="term" value="C:T=7 icosahedral viral capsid"/>
    <property type="evidence" value="ECO:0007669"/>
    <property type="project" value="UniProtKB-KW"/>
</dbReference>
<evidence type="ECO:0000256" key="4">
    <source>
        <dbReference type="ARBA" id="ARBA00022561"/>
    </source>
</evidence>
<keyword evidence="9" id="KW-1145">T=7 icosahedral capsid protein</keyword>
<dbReference type="SUPFAM" id="SSF88648">
    <property type="entry name" value="Group I dsDNA viruses"/>
    <property type="match status" value="1"/>
</dbReference>
<evidence type="ECO:0000256" key="9">
    <source>
        <dbReference type="ARBA" id="ARBA00022828"/>
    </source>
</evidence>
<proteinExistence type="inferred from homology"/>
<dbReference type="OrthoDB" id="12524at10239"/>
<evidence type="ECO:0000256" key="7">
    <source>
        <dbReference type="ARBA" id="ARBA00022595"/>
    </source>
</evidence>
<keyword evidence="8" id="KW-1161">Viral attachment to host cell</keyword>
<dbReference type="GO" id="GO:0075509">
    <property type="term" value="P:endocytosis involved in viral entry into host cell"/>
    <property type="evidence" value="ECO:0007669"/>
    <property type="project" value="UniProtKB-KW"/>
</dbReference>
<evidence type="ECO:0000256" key="12">
    <source>
        <dbReference type="ARBA" id="ARBA00022921"/>
    </source>
</evidence>
<evidence type="ECO:0000313" key="17">
    <source>
        <dbReference type="Proteomes" id="UP000203199"/>
    </source>
</evidence>
<dbReference type="KEGG" id="vg:22521014"/>
<keyword evidence="11" id="KW-1164">Virus endocytosis by host</keyword>
<accession>S5M435</accession>
<keyword evidence="14" id="KW-1160">Virus entry into host cell</keyword>
<evidence type="ECO:0000313" key="16">
    <source>
        <dbReference type="EMBL" id="AGR44739.1"/>
    </source>
</evidence>
<comment type="subcellular location">
    <subcellularLocation>
        <location evidence="1">Host nucleus</location>
    </subcellularLocation>
    <subcellularLocation>
        <location evidence="2">Virion</location>
    </subcellularLocation>
</comment>
<evidence type="ECO:0000256" key="13">
    <source>
        <dbReference type="ARBA" id="ARBA00023157"/>
    </source>
</evidence>
<dbReference type="EMBL" id="KC594077">
    <property type="protein sequence ID" value="AGR44739.1"/>
    <property type="molecule type" value="Genomic_DNA"/>
</dbReference>
<evidence type="ECO:0000256" key="11">
    <source>
        <dbReference type="ARBA" id="ARBA00022890"/>
    </source>
</evidence>
<organism evidence="16 17">
    <name type="scientific">Zetapolyomavirus delphini</name>
    <dbReference type="NCBI Taxonomy" id="1891756"/>
    <lineage>
        <taxon>Viruses</taxon>
        <taxon>Monodnaviria</taxon>
        <taxon>Shotokuvirae</taxon>
        <taxon>Cossaviricota</taxon>
        <taxon>Papovaviricetes</taxon>
        <taxon>Sepolyvirales</taxon>
        <taxon>Polyomaviridae</taxon>
        <taxon>Zetapolyomavirus</taxon>
    </lineage>
</organism>
<keyword evidence="7" id="KW-1162">Viral penetration into host cytoplasm</keyword>
<dbReference type="GO" id="GO:0042025">
    <property type="term" value="C:host cell nucleus"/>
    <property type="evidence" value="ECO:0007669"/>
    <property type="project" value="UniProtKB-SubCell"/>
</dbReference>
<dbReference type="InterPro" id="IPR011222">
    <property type="entry name" value="dsDNA_vir_gr_I_capsid"/>
</dbReference>
<dbReference type="RefSeq" id="YP_009111379.1">
    <property type="nucleotide sequence ID" value="NC_025899.1"/>
</dbReference>
<evidence type="ECO:0000256" key="14">
    <source>
        <dbReference type="ARBA" id="ARBA00023296"/>
    </source>
</evidence>
<comment type="similarity">
    <text evidence="3">Belongs to the polyomaviruses coat protein VP1 family.</text>
</comment>
<keyword evidence="4" id="KW-0167">Capsid protein</keyword>
<evidence type="ECO:0000256" key="6">
    <source>
        <dbReference type="ARBA" id="ARBA00022581"/>
    </source>
</evidence>
<dbReference type="GO" id="GO:0005198">
    <property type="term" value="F:structural molecule activity"/>
    <property type="evidence" value="ECO:0007669"/>
    <property type="project" value="InterPro"/>
</dbReference>
<evidence type="ECO:0000256" key="8">
    <source>
        <dbReference type="ARBA" id="ARBA00022804"/>
    </source>
</evidence>
<evidence type="ECO:0000256" key="15">
    <source>
        <dbReference type="SAM" id="MobiDB-lite"/>
    </source>
</evidence>